<comment type="caution">
    <text evidence="1">The sequence shown here is derived from an EMBL/GenBank/DDBJ whole genome shotgun (WGS) entry which is preliminary data.</text>
</comment>
<reference evidence="1 2" key="1">
    <citation type="journal article" date="2023" name="Plants (Basel)">
        <title>Bridging the Gap: Combining Genomics and Transcriptomics Approaches to Understand Stylosanthes scabra, an Orphan Legume from the Brazilian Caatinga.</title>
        <authorList>
            <person name="Ferreira-Neto J.R.C."/>
            <person name="da Silva M.D."/>
            <person name="Binneck E."/>
            <person name="de Melo N.F."/>
            <person name="da Silva R.H."/>
            <person name="de Melo A.L.T.M."/>
            <person name="Pandolfi V."/>
            <person name="Bustamante F.O."/>
            <person name="Brasileiro-Vidal A.C."/>
            <person name="Benko-Iseppon A.M."/>
        </authorList>
    </citation>
    <scope>NUCLEOTIDE SEQUENCE [LARGE SCALE GENOMIC DNA]</scope>
    <source>
        <tissue evidence="1">Leaves</tissue>
    </source>
</reference>
<gene>
    <name evidence="1" type="ORF">PIB30_019544</name>
</gene>
<organism evidence="1 2">
    <name type="scientific">Stylosanthes scabra</name>
    <dbReference type="NCBI Taxonomy" id="79078"/>
    <lineage>
        <taxon>Eukaryota</taxon>
        <taxon>Viridiplantae</taxon>
        <taxon>Streptophyta</taxon>
        <taxon>Embryophyta</taxon>
        <taxon>Tracheophyta</taxon>
        <taxon>Spermatophyta</taxon>
        <taxon>Magnoliopsida</taxon>
        <taxon>eudicotyledons</taxon>
        <taxon>Gunneridae</taxon>
        <taxon>Pentapetalae</taxon>
        <taxon>rosids</taxon>
        <taxon>fabids</taxon>
        <taxon>Fabales</taxon>
        <taxon>Fabaceae</taxon>
        <taxon>Papilionoideae</taxon>
        <taxon>50 kb inversion clade</taxon>
        <taxon>dalbergioids sensu lato</taxon>
        <taxon>Dalbergieae</taxon>
        <taxon>Pterocarpus clade</taxon>
        <taxon>Stylosanthes</taxon>
    </lineage>
</organism>
<evidence type="ECO:0000313" key="1">
    <source>
        <dbReference type="EMBL" id="MED6181469.1"/>
    </source>
</evidence>
<protein>
    <submittedName>
        <fullName evidence="1">Uncharacterized protein</fullName>
    </submittedName>
</protein>
<dbReference type="EMBL" id="JASCZI010181303">
    <property type="protein sequence ID" value="MED6181469.1"/>
    <property type="molecule type" value="Genomic_DNA"/>
</dbReference>
<name>A0ABU6W7Z7_9FABA</name>
<keyword evidence="2" id="KW-1185">Reference proteome</keyword>
<evidence type="ECO:0000313" key="2">
    <source>
        <dbReference type="Proteomes" id="UP001341840"/>
    </source>
</evidence>
<accession>A0ABU6W7Z7</accession>
<sequence>MVPSNAECLACYVLPNSDPLGLPNSDPLSAGGSDGLRLMEWCPPLATSANRHLFGNNFGGADLYSVIFNSKGGNMASIAVVYEGGVPITNAHPCSPCLASIVRIFCSPSLLVSGCNASSKSTFFLWLSLAVYNIVSLVYVDVVRVIKQASLAHVGPAV</sequence>
<proteinExistence type="predicted"/>
<dbReference type="Proteomes" id="UP001341840">
    <property type="component" value="Unassembled WGS sequence"/>
</dbReference>